<evidence type="ECO:0000256" key="1">
    <source>
        <dbReference type="ARBA" id="ARBA00009437"/>
    </source>
</evidence>
<evidence type="ECO:0000256" key="4">
    <source>
        <dbReference type="ARBA" id="ARBA00023159"/>
    </source>
</evidence>
<dbReference type="InterPro" id="IPR005119">
    <property type="entry name" value="LysR_subst-bd"/>
</dbReference>
<gene>
    <name evidence="7" type="ORF">ACFYXQ_19700</name>
</gene>
<organism evidence="7 8">
    <name type="scientific">Nocardia jiangxiensis</name>
    <dbReference type="NCBI Taxonomy" id="282685"/>
    <lineage>
        <taxon>Bacteria</taxon>
        <taxon>Bacillati</taxon>
        <taxon>Actinomycetota</taxon>
        <taxon>Actinomycetes</taxon>
        <taxon>Mycobacteriales</taxon>
        <taxon>Nocardiaceae</taxon>
        <taxon>Nocardia</taxon>
    </lineage>
</organism>
<dbReference type="InterPro" id="IPR036388">
    <property type="entry name" value="WH-like_DNA-bd_sf"/>
</dbReference>
<keyword evidence="3" id="KW-0238">DNA-binding</keyword>
<reference evidence="7 8" key="1">
    <citation type="submission" date="2024-10" db="EMBL/GenBank/DDBJ databases">
        <title>The Natural Products Discovery Center: Release of the First 8490 Sequenced Strains for Exploring Actinobacteria Biosynthetic Diversity.</title>
        <authorList>
            <person name="Kalkreuter E."/>
            <person name="Kautsar S.A."/>
            <person name="Yang D."/>
            <person name="Bader C.D."/>
            <person name="Teijaro C.N."/>
            <person name="Fluegel L."/>
            <person name="Davis C.M."/>
            <person name="Simpson J.R."/>
            <person name="Lauterbach L."/>
            <person name="Steele A.D."/>
            <person name="Gui C."/>
            <person name="Meng S."/>
            <person name="Li G."/>
            <person name="Viehrig K."/>
            <person name="Ye F."/>
            <person name="Su P."/>
            <person name="Kiefer A.F."/>
            <person name="Nichols A."/>
            <person name="Cepeda A.J."/>
            <person name="Yan W."/>
            <person name="Fan B."/>
            <person name="Jiang Y."/>
            <person name="Adhikari A."/>
            <person name="Zheng C.-J."/>
            <person name="Schuster L."/>
            <person name="Cowan T.M."/>
            <person name="Smanski M.J."/>
            <person name="Chevrette M.G."/>
            <person name="De Carvalho L.P.S."/>
            <person name="Shen B."/>
        </authorList>
    </citation>
    <scope>NUCLEOTIDE SEQUENCE [LARGE SCALE GENOMIC DNA]</scope>
    <source>
        <strain evidence="7 8">NPDC002593</strain>
    </source>
</reference>
<evidence type="ECO:0000313" key="8">
    <source>
        <dbReference type="Proteomes" id="UP001601992"/>
    </source>
</evidence>
<dbReference type="RefSeq" id="WP_040832597.1">
    <property type="nucleotide sequence ID" value="NZ_JBIAQY010000006.1"/>
</dbReference>
<dbReference type="Gene3D" id="1.10.10.10">
    <property type="entry name" value="Winged helix-like DNA-binding domain superfamily/Winged helix DNA-binding domain"/>
    <property type="match status" value="1"/>
</dbReference>
<dbReference type="PRINTS" id="PR00039">
    <property type="entry name" value="HTHLYSR"/>
</dbReference>
<dbReference type="PANTHER" id="PTHR30293">
    <property type="entry name" value="TRANSCRIPTIONAL REGULATORY PROTEIN NAC-RELATED"/>
    <property type="match status" value="1"/>
</dbReference>
<keyword evidence="4" id="KW-0010">Activator</keyword>
<comment type="caution">
    <text evidence="7">The sequence shown here is derived from an EMBL/GenBank/DDBJ whole genome shotgun (WGS) entry which is preliminary data.</text>
</comment>
<dbReference type="PANTHER" id="PTHR30293:SF0">
    <property type="entry name" value="NITROGEN ASSIMILATION REGULATORY PROTEIN NAC"/>
    <property type="match status" value="1"/>
</dbReference>
<dbReference type="InterPro" id="IPR000847">
    <property type="entry name" value="LysR_HTH_N"/>
</dbReference>
<evidence type="ECO:0000259" key="6">
    <source>
        <dbReference type="PROSITE" id="PS50931"/>
    </source>
</evidence>
<keyword evidence="8" id="KW-1185">Reference proteome</keyword>
<evidence type="ECO:0000256" key="2">
    <source>
        <dbReference type="ARBA" id="ARBA00023015"/>
    </source>
</evidence>
<comment type="similarity">
    <text evidence="1">Belongs to the LysR transcriptional regulatory family.</text>
</comment>
<dbReference type="InterPro" id="IPR036390">
    <property type="entry name" value="WH_DNA-bd_sf"/>
</dbReference>
<dbReference type="EMBL" id="JBIAQY010000006">
    <property type="protein sequence ID" value="MFF3570005.1"/>
    <property type="molecule type" value="Genomic_DNA"/>
</dbReference>
<name>A0ABW6S3I7_9NOCA</name>
<keyword evidence="2" id="KW-0805">Transcription regulation</keyword>
<evidence type="ECO:0000313" key="7">
    <source>
        <dbReference type="EMBL" id="MFF3570005.1"/>
    </source>
</evidence>
<dbReference type="Proteomes" id="UP001601992">
    <property type="component" value="Unassembled WGS sequence"/>
</dbReference>
<dbReference type="SUPFAM" id="SSF53850">
    <property type="entry name" value="Periplasmic binding protein-like II"/>
    <property type="match status" value="1"/>
</dbReference>
<accession>A0ABW6S3I7</accession>
<keyword evidence="5" id="KW-0804">Transcription</keyword>
<dbReference type="Pfam" id="PF00126">
    <property type="entry name" value="HTH_1"/>
    <property type="match status" value="1"/>
</dbReference>
<evidence type="ECO:0000256" key="3">
    <source>
        <dbReference type="ARBA" id="ARBA00023125"/>
    </source>
</evidence>
<protein>
    <submittedName>
        <fullName evidence="7">LysR family transcriptional regulator</fullName>
    </submittedName>
</protein>
<dbReference type="Pfam" id="PF03466">
    <property type="entry name" value="LysR_substrate"/>
    <property type="match status" value="1"/>
</dbReference>
<dbReference type="PROSITE" id="PS50931">
    <property type="entry name" value="HTH_LYSR"/>
    <property type="match status" value="1"/>
</dbReference>
<evidence type="ECO:0000256" key="5">
    <source>
        <dbReference type="ARBA" id="ARBA00023163"/>
    </source>
</evidence>
<dbReference type="SUPFAM" id="SSF46785">
    <property type="entry name" value="Winged helix' DNA-binding domain"/>
    <property type="match status" value="1"/>
</dbReference>
<feature type="domain" description="HTH lysR-type" evidence="6">
    <location>
        <begin position="1"/>
        <end position="58"/>
    </location>
</feature>
<proteinExistence type="inferred from homology"/>
<dbReference type="Gene3D" id="3.40.190.290">
    <property type="match status" value="1"/>
</dbReference>
<sequence length="322" mass="34142">MDLKQLKALVTVAEVGSVTRAAELLHLVQPAVTRQIRTLEHELGVELFERSHTGMRLTDAGAVMVERAGRALRELGRARAEITPPPGVVGGVVTVGLLESAVDLIAGRLTAAVLSSHPGIELRILTAYSGHLQRWMDDGDLDLSLLYNMSDSPSLNVAPLVSEQLWAVATVDAGLSADRPVALAEVAAHPVVMPSAGHALRVLIDAAAAKADVVFDIGVQTNSMHLQKLLVIDGHGWTILPASGIVADVAEGRLSAAPLRQPEIRRSIVLGMSRTGRMPAAVDIVAQELARSMRAAVTAGGWLSAQWHGDPEAIEPMPPRRP</sequence>